<dbReference type="EMBL" id="QMDW01000006">
    <property type="protein sequence ID" value="RJX50334.1"/>
    <property type="molecule type" value="Genomic_DNA"/>
</dbReference>
<dbReference type="Gene3D" id="1.10.10.10">
    <property type="entry name" value="Winged helix-like DNA-binding domain superfamily/Winged helix DNA-binding domain"/>
    <property type="match status" value="1"/>
</dbReference>
<dbReference type="InterPro" id="IPR036388">
    <property type="entry name" value="WH-like_DNA-bd_sf"/>
</dbReference>
<dbReference type="InterPro" id="IPR007367">
    <property type="entry name" value="DUF433"/>
</dbReference>
<dbReference type="SUPFAM" id="SSF46689">
    <property type="entry name" value="Homeodomain-like"/>
    <property type="match status" value="1"/>
</dbReference>
<proteinExistence type="predicted"/>
<sequence length="110" mass="12714">MRSAVQLFITDGACMNAMGEIVSTEGVLGGQPRIADRRISVVQIVEWIQEEEMEPETVAAEFDLNLSSIYRALAYYYEHVEKLSDYREQRETRRRESRAEQPTPETVERS</sequence>
<dbReference type="PANTHER" id="PTHR34849:SF1">
    <property type="entry name" value="SLR0770 PROTEIN"/>
    <property type="match status" value="1"/>
</dbReference>
<dbReference type="Pfam" id="PF04255">
    <property type="entry name" value="DUF433"/>
    <property type="match status" value="1"/>
</dbReference>
<comment type="caution">
    <text evidence="2">The sequence shown here is derived from an EMBL/GenBank/DDBJ whole genome shotgun (WGS) entry which is preliminary data.</text>
</comment>
<protein>
    <recommendedName>
        <fullName evidence="4">DUF433 domain-containing protein</fullName>
    </recommendedName>
</protein>
<feature type="region of interest" description="Disordered" evidence="1">
    <location>
        <begin position="87"/>
        <end position="110"/>
    </location>
</feature>
<dbReference type="InterPro" id="IPR009057">
    <property type="entry name" value="Homeodomain-like_sf"/>
</dbReference>
<feature type="compositionally biased region" description="Basic and acidic residues" evidence="1">
    <location>
        <begin position="87"/>
        <end position="99"/>
    </location>
</feature>
<name>A0A3A6Q0L8_9EURY</name>
<dbReference type="AlphaFoldDB" id="A0A3A6Q0L8"/>
<organism evidence="2 3">
    <name type="scientific">Halonotius pteroides</name>
    <dbReference type="NCBI Taxonomy" id="268735"/>
    <lineage>
        <taxon>Archaea</taxon>
        <taxon>Methanobacteriati</taxon>
        <taxon>Methanobacteriota</taxon>
        <taxon>Stenosarchaea group</taxon>
        <taxon>Halobacteria</taxon>
        <taxon>Halobacteriales</taxon>
        <taxon>Haloferacaceae</taxon>
        <taxon>Halonotius</taxon>
    </lineage>
</organism>
<evidence type="ECO:0000256" key="1">
    <source>
        <dbReference type="SAM" id="MobiDB-lite"/>
    </source>
</evidence>
<keyword evidence="3" id="KW-1185">Reference proteome</keyword>
<evidence type="ECO:0000313" key="2">
    <source>
        <dbReference type="EMBL" id="RJX50334.1"/>
    </source>
</evidence>
<accession>A0A3A6Q0L8</accession>
<evidence type="ECO:0008006" key="4">
    <source>
        <dbReference type="Google" id="ProtNLM"/>
    </source>
</evidence>
<evidence type="ECO:0000313" key="3">
    <source>
        <dbReference type="Proteomes" id="UP000281564"/>
    </source>
</evidence>
<dbReference type="PANTHER" id="PTHR34849">
    <property type="entry name" value="SSL5025 PROTEIN"/>
    <property type="match status" value="1"/>
</dbReference>
<gene>
    <name evidence="2" type="ORF">DP106_05375</name>
</gene>
<dbReference type="Proteomes" id="UP000281564">
    <property type="component" value="Unassembled WGS sequence"/>
</dbReference>
<reference evidence="2 3" key="1">
    <citation type="submission" date="2018-06" db="EMBL/GenBank/DDBJ databases">
        <title>Halonotius sp. F13-13 a new haloarchaeeon isolated from a solar saltern from Isla Cristina, Huelva, Spain.</title>
        <authorList>
            <person name="Duran-Viseras A."/>
            <person name="Sanchez-Porro C."/>
            <person name="Ventosa A."/>
        </authorList>
    </citation>
    <scope>NUCLEOTIDE SEQUENCE [LARGE SCALE GENOMIC DNA]</scope>
    <source>
        <strain evidence="2 3">CECT 7525</strain>
    </source>
</reference>